<keyword evidence="1" id="KW-1133">Transmembrane helix</keyword>
<dbReference type="GO" id="GO:0005975">
    <property type="term" value="P:carbohydrate metabolic process"/>
    <property type="evidence" value="ECO:0007669"/>
    <property type="project" value="InterPro"/>
</dbReference>
<keyword evidence="3" id="KW-1185">Reference proteome</keyword>
<dbReference type="CDD" id="cd10936">
    <property type="entry name" value="CE4_DAC2"/>
    <property type="match status" value="1"/>
</dbReference>
<dbReference type="SUPFAM" id="SSF88713">
    <property type="entry name" value="Glycoside hydrolase/deacetylase"/>
    <property type="match status" value="1"/>
</dbReference>
<comment type="caution">
    <text evidence="2">The sequence shown here is derived from an EMBL/GenBank/DDBJ whole genome shotgun (WGS) entry which is preliminary data.</text>
</comment>
<organism evidence="2 3">
    <name type="scientific">Rhodovastum atsumiense</name>
    <dbReference type="NCBI Taxonomy" id="504468"/>
    <lineage>
        <taxon>Bacteria</taxon>
        <taxon>Pseudomonadati</taxon>
        <taxon>Pseudomonadota</taxon>
        <taxon>Alphaproteobacteria</taxon>
        <taxon>Acetobacterales</taxon>
        <taxon>Acetobacteraceae</taxon>
        <taxon>Rhodovastum</taxon>
    </lineage>
</organism>
<evidence type="ECO:0000313" key="2">
    <source>
        <dbReference type="EMBL" id="KAA5614672.1"/>
    </source>
</evidence>
<keyword evidence="1" id="KW-0812">Transmembrane</keyword>
<feature type="transmembrane region" description="Helical" evidence="1">
    <location>
        <begin position="21"/>
        <end position="39"/>
    </location>
</feature>
<name>A0A5M6J256_9PROT</name>
<gene>
    <name evidence="2" type="ORF">F1189_00665</name>
</gene>
<dbReference type="Pfam" id="PF04748">
    <property type="entry name" value="Polysacc_deac_2"/>
    <property type="match status" value="1"/>
</dbReference>
<dbReference type="Gene3D" id="3.20.20.370">
    <property type="entry name" value="Glycoside hydrolase/deacetylase"/>
    <property type="match status" value="1"/>
</dbReference>
<sequence>MPKSEFHLPAASPRTVRVVKVLSAVLVLGLGGAAIPFFLGGDPAPPVPAPAPLAVAPVRPGAAIIPAGIAVPSPAAGQPQPSTTGKLPVWQRLGVPATPAEGRPTIAIMIDDMGVNRVQSDRAVRLPAPLTLSWLPYAANVTDQAAIGAANGHETMLHMPMEPLGRTDPGPNALRTWLPAETNLANLRTALDKLPNAVGLNQHEGSVASLSVPLMDMVMGELKARDLLFVDSLTIPHSVALRRAEAAGVAAIPRNVFLDNSPDPNAIRAQIAELEAVARRKGYAIAIGHPRQTTIDVLEKYLPTLASRGFVLWPVSATLATRRNVVMLQQPEE</sequence>
<dbReference type="PANTHER" id="PTHR30105:SF2">
    <property type="entry name" value="DIVERGENT POLYSACCHARIDE DEACETYLASE SUPERFAMILY"/>
    <property type="match status" value="1"/>
</dbReference>
<dbReference type="Proteomes" id="UP000325255">
    <property type="component" value="Unassembled WGS sequence"/>
</dbReference>
<proteinExistence type="predicted"/>
<dbReference type="OrthoDB" id="9784811at2"/>
<dbReference type="EMBL" id="VWPK01000001">
    <property type="protein sequence ID" value="KAA5614672.1"/>
    <property type="molecule type" value="Genomic_DNA"/>
</dbReference>
<reference evidence="2 3" key="1">
    <citation type="submission" date="2019-09" db="EMBL/GenBank/DDBJ databases">
        <title>Genome sequence of Rhodovastum atsumiense, a diverse member of the Acetobacteraceae family of non-sulfur purple photosynthetic bacteria.</title>
        <authorList>
            <person name="Meyer T."/>
            <person name="Kyndt J."/>
        </authorList>
    </citation>
    <scope>NUCLEOTIDE SEQUENCE [LARGE SCALE GENOMIC DNA]</scope>
    <source>
        <strain evidence="2 3">DSM 21279</strain>
    </source>
</reference>
<dbReference type="AlphaFoldDB" id="A0A5M6J256"/>
<protein>
    <submittedName>
        <fullName evidence="2">Divergent polysaccharide deacetylase family protein</fullName>
    </submittedName>
</protein>
<accession>A0A5M6J256</accession>
<dbReference type="InterPro" id="IPR006837">
    <property type="entry name" value="Divergent_DAC"/>
</dbReference>
<dbReference type="PANTHER" id="PTHR30105">
    <property type="entry name" value="UNCHARACTERIZED YIBQ-RELATED"/>
    <property type="match status" value="1"/>
</dbReference>
<dbReference type="InterPro" id="IPR011330">
    <property type="entry name" value="Glyco_hydro/deAcase_b/a-brl"/>
</dbReference>
<evidence type="ECO:0000313" key="3">
    <source>
        <dbReference type="Proteomes" id="UP000325255"/>
    </source>
</evidence>
<evidence type="ECO:0000256" key="1">
    <source>
        <dbReference type="SAM" id="Phobius"/>
    </source>
</evidence>
<keyword evidence="1" id="KW-0472">Membrane</keyword>